<dbReference type="SUPFAM" id="SSF47384">
    <property type="entry name" value="Homodimeric domain of signal transducing histidine kinase"/>
    <property type="match status" value="1"/>
</dbReference>
<dbReference type="InterPro" id="IPR036097">
    <property type="entry name" value="HisK_dim/P_sf"/>
</dbReference>
<dbReference type="FunFam" id="3.30.565.10:FF:000006">
    <property type="entry name" value="Sensor histidine kinase WalK"/>
    <property type="match status" value="1"/>
</dbReference>
<dbReference type="FunFam" id="1.10.287.130:FF:000001">
    <property type="entry name" value="Two-component sensor histidine kinase"/>
    <property type="match status" value="1"/>
</dbReference>
<dbReference type="SUPFAM" id="SSF55874">
    <property type="entry name" value="ATPase domain of HSP90 chaperone/DNA topoisomerase II/histidine kinase"/>
    <property type="match status" value="1"/>
</dbReference>
<dbReference type="InterPro" id="IPR004358">
    <property type="entry name" value="Sig_transdc_His_kin-like_C"/>
</dbReference>
<comment type="catalytic activity">
    <reaction evidence="1">
        <text>ATP + protein L-histidine = ADP + protein N-phospho-L-histidine.</text>
        <dbReference type="EC" id="2.7.13.3"/>
    </reaction>
</comment>
<dbReference type="InterPro" id="IPR003661">
    <property type="entry name" value="HisK_dim/P_dom"/>
</dbReference>
<dbReference type="Pfam" id="PF00512">
    <property type="entry name" value="HisKA"/>
    <property type="match status" value="1"/>
</dbReference>
<dbReference type="Gene3D" id="3.30.565.10">
    <property type="entry name" value="Histidine kinase-like ATPase, C-terminal domain"/>
    <property type="match status" value="1"/>
</dbReference>
<evidence type="ECO:0000256" key="6">
    <source>
        <dbReference type="ARBA" id="ARBA00022679"/>
    </source>
</evidence>
<dbReference type="Pfam" id="PF02518">
    <property type="entry name" value="HATPase_c"/>
    <property type="match status" value="1"/>
</dbReference>
<dbReference type="GO" id="GO:0004721">
    <property type="term" value="F:phosphoprotein phosphatase activity"/>
    <property type="evidence" value="ECO:0007669"/>
    <property type="project" value="TreeGrafter"/>
</dbReference>
<evidence type="ECO:0000256" key="7">
    <source>
        <dbReference type="ARBA" id="ARBA00022777"/>
    </source>
</evidence>
<evidence type="ECO:0000256" key="9">
    <source>
        <dbReference type="ARBA" id="ARBA00023136"/>
    </source>
</evidence>
<organism evidence="12">
    <name type="scientific">Candidatus Actinomarina minuta</name>
    <dbReference type="NCBI Taxonomy" id="1389454"/>
    <lineage>
        <taxon>Bacteria</taxon>
        <taxon>Bacillati</taxon>
        <taxon>Actinomycetota</taxon>
        <taxon>Actinomycetes</taxon>
        <taxon>Candidatus Actinomarinidae</taxon>
        <taxon>Candidatus Actinomarinales</taxon>
        <taxon>Candidatus Actinomarineae</taxon>
        <taxon>Candidatus Actinomarinaceae</taxon>
        <taxon>Candidatus Actinomarina</taxon>
    </lineage>
</organism>
<evidence type="ECO:0000259" key="11">
    <source>
        <dbReference type="PROSITE" id="PS50109"/>
    </source>
</evidence>
<evidence type="ECO:0000256" key="8">
    <source>
        <dbReference type="ARBA" id="ARBA00023012"/>
    </source>
</evidence>
<feature type="domain" description="Histidine kinase" evidence="11">
    <location>
        <begin position="18"/>
        <end position="229"/>
    </location>
</feature>
<dbReference type="CDD" id="cd00075">
    <property type="entry name" value="HATPase"/>
    <property type="match status" value="1"/>
</dbReference>
<keyword evidence="6" id="KW-0808">Transferase</keyword>
<dbReference type="CDD" id="cd00082">
    <property type="entry name" value="HisKA"/>
    <property type="match status" value="1"/>
</dbReference>
<evidence type="ECO:0000256" key="3">
    <source>
        <dbReference type="ARBA" id="ARBA00004236"/>
    </source>
</evidence>
<name>S5DP93_9ACTN</name>
<dbReference type="InterPro" id="IPR005467">
    <property type="entry name" value="His_kinase_dom"/>
</dbReference>
<protein>
    <recommendedName>
        <fullName evidence="10">Sensor-like histidine kinase SenX3</fullName>
        <ecNumber evidence="4">2.7.13.3</ecNumber>
    </recommendedName>
</protein>
<dbReference type="SMART" id="SM00388">
    <property type="entry name" value="HisKA"/>
    <property type="match status" value="1"/>
</dbReference>
<evidence type="ECO:0000256" key="4">
    <source>
        <dbReference type="ARBA" id="ARBA00012438"/>
    </source>
</evidence>
<dbReference type="InterPro" id="IPR003594">
    <property type="entry name" value="HATPase_dom"/>
</dbReference>
<evidence type="ECO:0000256" key="1">
    <source>
        <dbReference type="ARBA" id="ARBA00000085"/>
    </source>
</evidence>
<dbReference type="PRINTS" id="PR00344">
    <property type="entry name" value="BCTRLSENSOR"/>
</dbReference>
<dbReference type="AlphaFoldDB" id="S5DP93"/>
<dbReference type="GO" id="GO:0000155">
    <property type="term" value="F:phosphorelay sensor kinase activity"/>
    <property type="evidence" value="ECO:0007669"/>
    <property type="project" value="InterPro"/>
</dbReference>
<reference evidence="12" key="1">
    <citation type="journal article" date="2013" name="Sci. Rep.">
        <title>Metagenomics uncovers a new group of low GC and ultra-small marine Actinobacteria.</title>
        <authorList>
            <person name="Ghai R."/>
            <person name="Mizuno C.M."/>
            <person name="Picazo A."/>
            <person name="Camacho A."/>
            <person name="Rodriguez-Valera F."/>
        </authorList>
    </citation>
    <scope>NUCLEOTIDE SEQUENCE</scope>
</reference>
<dbReference type="PANTHER" id="PTHR45453:SF1">
    <property type="entry name" value="PHOSPHATE REGULON SENSOR PROTEIN PHOR"/>
    <property type="match status" value="1"/>
</dbReference>
<evidence type="ECO:0000256" key="10">
    <source>
        <dbReference type="ARBA" id="ARBA00039401"/>
    </source>
</evidence>
<dbReference type="GO" id="GO:0005509">
    <property type="term" value="F:calcium ion binding"/>
    <property type="evidence" value="ECO:0007669"/>
    <property type="project" value="UniProtKB-ARBA"/>
</dbReference>
<dbReference type="SMART" id="SM00387">
    <property type="entry name" value="HATPase_c"/>
    <property type="match status" value="1"/>
</dbReference>
<keyword evidence="7 12" id="KW-0418">Kinase</keyword>
<comment type="subcellular location">
    <subcellularLocation>
        <location evidence="3">Cell membrane</location>
    </subcellularLocation>
</comment>
<evidence type="ECO:0000313" key="12">
    <source>
        <dbReference type="EMBL" id="AGQ19353.1"/>
    </source>
</evidence>
<dbReference type="PROSITE" id="PS50109">
    <property type="entry name" value="HIS_KIN"/>
    <property type="match status" value="1"/>
</dbReference>
<dbReference type="PANTHER" id="PTHR45453">
    <property type="entry name" value="PHOSPHATE REGULON SENSOR PROTEIN PHOR"/>
    <property type="match status" value="1"/>
</dbReference>
<dbReference type="EC" id="2.7.13.3" evidence="4"/>
<accession>S5DP93</accession>
<comment type="cofactor">
    <cofactor evidence="2">
        <name>a divalent metal cation</name>
        <dbReference type="ChEBI" id="CHEBI:60240"/>
    </cofactor>
</comment>
<dbReference type="GO" id="GO:0016036">
    <property type="term" value="P:cellular response to phosphate starvation"/>
    <property type="evidence" value="ECO:0007669"/>
    <property type="project" value="TreeGrafter"/>
</dbReference>
<proteinExistence type="predicted"/>
<evidence type="ECO:0000256" key="5">
    <source>
        <dbReference type="ARBA" id="ARBA00022553"/>
    </source>
</evidence>
<dbReference type="Gene3D" id="1.10.287.130">
    <property type="match status" value="1"/>
</dbReference>
<keyword evidence="8" id="KW-0902">Two-component regulatory system</keyword>
<dbReference type="GO" id="GO:0005886">
    <property type="term" value="C:plasma membrane"/>
    <property type="evidence" value="ECO:0007669"/>
    <property type="project" value="UniProtKB-SubCell"/>
</dbReference>
<dbReference type="EMBL" id="KC811129">
    <property type="protein sequence ID" value="AGQ19353.1"/>
    <property type="molecule type" value="Genomic_DNA"/>
</dbReference>
<dbReference type="InterPro" id="IPR050351">
    <property type="entry name" value="BphY/WalK/GraS-like"/>
</dbReference>
<keyword evidence="5" id="KW-0597">Phosphoprotein</keyword>
<dbReference type="InterPro" id="IPR036890">
    <property type="entry name" value="HATPase_C_sf"/>
</dbReference>
<keyword evidence="9" id="KW-0472">Membrane</keyword>
<sequence length="229" mass="26070">MDNKSQNIDKLKQEFIANASHELKTPVTSIQLAVETAITALENSELEDTRKFLNQILKDSQRMTMLLSDLLDLSQLEVNNPIKEIVNLKNIVEAEIGYLPEENKKRVNFESVDIDFLIDPDDFSMIVRNLLRNACNYSEQNKKIDVNLFFDNSEIVLSIQDRGRGISKADQDRIFERFYRVDKGRSRALGGTGIGLSIVKHAVERNNGDIQVKSNLGEGSEFIVKFFNT</sequence>
<evidence type="ECO:0000256" key="2">
    <source>
        <dbReference type="ARBA" id="ARBA00001968"/>
    </source>
</evidence>